<comment type="similarity">
    <text evidence="3 8">Belongs to the glycosyl hydrolase 56 family.</text>
</comment>
<gene>
    <name evidence="10" type="ORF">DNTS_013046</name>
</gene>
<protein>
    <recommendedName>
        <fullName evidence="8">Hyaluronidase</fullName>
        <ecNumber evidence="8">3.2.1.35</ecNumber>
    </recommendedName>
</protein>
<feature type="transmembrane region" description="Helical" evidence="9">
    <location>
        <begin position="162"/>
        <end position="185"/>
    </location>
</feature>
<dbReference type="GO" id="GO:0005576">
    <property type="term" value="C:extracellular region"/>
    <property type="evidence" value="ECO:0007669"/>
    <property type="project" value="UniProtKB-SubCell"/>
</dbReference>
<dbReference type="GO" id="GO:0004415">
    <property type="term" value="F:hyalurononglucosaminidase activity"/>
    <property type="evidence" value="ECO:0007669"/>
    <property type="project" value="UniProtKB-UniRule"/>
</dbReference>
<dbReference type="GO" id="GO:0031410">
    <property type="term" value="C:cytoplasmic vesicle"/>
    <property type="evidence" value="ECO:0007669"/>
    <property type="project" value="TreeGrafter"/>
</dbReference>
<dbReference type="AlphaFoldDB" id="A0A553QQX7"/>
<dbReference type="PANTHER" id="PTHR11769">
    <property type="entry name" value="HYALURONIDASE"/>
    <property type="match status" value="1"/>
</dbReference>
<proteinExistence type="inferred from homology"/>
<dbReference type="EMBL" id="SRMA01025663">
    <property type="protein sequence ID" value="TRY92186.1"/>
    <property type="molecule type" value="Genomic_DNA"/>
</dbReference>
<name>A0A553QQX7_9TELE</name>
<evidence type="ECO:0000256" key="1">
    <source>
        <dbReference type="ARBA" id="ARBA00000251"/>
    </source>
</evidence>
<organism evidence="10 11">
    <name type="scientific">Danionella cerebrum</name>
    <dbReference type="NCBI Taxonomy" id="2873325"/>
    <lineage>
        <taxon>Eukaryota</taxon>
        <taxon>Metazoa</taxon>
        <taxon>Chordata</taxon>
        <taxon>Craniata</taxon>
        <taxon>Vertebrata</taxon>
        <taxon>Euteleostomi</taxon>
        <taxon>Actinopterygii</taxon>
        <taxon>Neopterygii</taxon>
        <taxon>Teleostei</taxon>
        <taxon>Ostariophysi</taxon>
        <taxon>Cypriniformes</taxon>
        <taxon>Danionidae</taxon>
        <taxon>Danioninae</taxon>
        <taxon>Danionella</taxon>
    </lineage>
</organism>
<dbReference type="GO" id="GO:0005975">
    <property type="term" value="P:carbohydrate metabolic process"/>
    <property type="evidence" value="ECO:0007669"/>
    <property type="project" value="InterPro"/>
</dbReference>
<dbReference type="InterPro" id="IPR018155">
    <property type="entry name" value="Hyaluronidase"/>
</dbReference>
<dbReference type="InterPro" id="IPR017853">
    <property type="entry name" value="GH"/>
</dbReference>
<keyword evidence="9" id="KW-0812">Transmembrane</keyword>
<comment type="caution">
    <text evidence="10">The sequence shown here is derived from an EMBL/GenBank/DDBJ whole genome shotgun (WGS) entry which is preliminary data.</text>
</comment>
<dbReference type="STRING" id="623744.A0A553QQX7"/>
<dbReference type="PANTHER" id="PTHR11769:SF9">
    <property type="entry name" value="HYALURONIDASE"/>
    <property type="match status" value="1"/>
</dbReference>
<evidence type="ECO:0000313" key="10">
    <source>
        <dbReference type="EMBL" id="TRY92186.1"/>
    </source>
</evidence>
<reference evidence="10 11" key="1">
    <citation type="journal article" date="2019" name="Sci. Data">
        <title>Hybrid genome assembly and annotation of Danionella translucida.</title>
        <authorList>
            <person name="Kadobianskyi M."/>
            <person name="Schulze L."/>
            <person name="Schuelke M."/>
            <person name="Judkewitz B."/>
        </authorList>
    </citation>
    <scope>NUCLEOTIDE SEQUENCE [LARGE SCALE GENOMIC DNA]</scope>
    <source>
        <strain evidence="10 11">Bolton</strain>
    </source>
</reference>
<keyword evidence="9" id="KW-1133">Transmembrane helix</keyword>
<accession>A0A553QQX7</accession>
<keyword evidence="7 8" id="KW-0326">Glycosidase</keyword>
<evidence type="ECO:0000256" key="3">
    <source>
        <dbReference type="ARBA" id="ARBA00008871"/>
    </source>
</evidence>
<dbReference type="Pfam" id="PF01630">
    <property type="entry name" value="Glyco_hydro_56"/>
    <property type="match status" value="1"/>
</dbReference>
<evidence type="ECO:0000256" key="8">
    <source>
        <dbReference type="RuleBase" id="RU610713"/>
    </source>
</evidence>
<evidence type="ECO:0000256" key="7">
    <source>
        <dbReference type="ARBA" id="ARBA00023295"/>
    </source>
</evidence>
<comment type="catalytic activity">
    <reaction evidence="1 8">
        <text>Random hydrolysis of (1-&gt;4)-linkages between N-acetyl-beta-D-glucosamine and D-glucuronate residues in hyaluronate.</text>
        <dbReference type="EC" id="3.2.1.35"/>
    </reaction>
</comment>
<evidence type="ECO:0000256" key="5">
    <source>
        <dbReference type="ARBA" id="ARBA00022525"/>
    </source>
</evidence>
<dbReference type="SUPFAM" id="SSF51445">
    <property type="entry name" value="(Trans)glycosidases"/>
    <property type="match status" value="1"/>
</dbReference>
<dbReference type="EC" id="3.2.1.35" evidence="8"/>
<evidence type="ECO:0000256" key="6">
    <source>
        <dbReference type="ARBA" id="ARBA00023157"/>
    </source>
</evidence>
<evidence type="ECO:0000313" key="11">
    <source>
        <dbReference type="Proteomes" id="UP000316079"/>
    </source>
</evidence>
<keyword evidence="5" id="KW-0964">Secreted</keyword>
<dbReference type="OrthoDB" id="5796153at2759"/>
<sequence>MSSPLVHLKQSDLVHTIGESAALGAAGVVLWGSSEYARSQRNCLTVKKYIDGALGHYVINVTSAAKLCSRALCKKNGKCVRKSLDSQTYLHLNPRFFNIHLNHGIRGPRFHVSGHLNNLDILDMKHKFTCQCYQGWTGIYCEIPQTTQPLLPHPRDSFLRELLLVLSLHFSCLSVIMFLALCLLIKCLIL</sequence>
<dbReference type="InterPro" id="IPR013785">
    <property type="entry name" value="Aldolase_TIM"/>
</dbReference>
<keyword evidence="11" id="KW-1185">Reference proteome</keyword>
<keyword evidence="6" id="KW-1015">Disulfide bond</keyword>
<comment type="subcellular location">
    <subcellularLocation>
        <location evidence="2">Secreted</location>
    </subcellularLocation>
</comment>
<dbReference type="Gene3D" id="3.20.20.70">
    <property type="entry name" value="Aldolase class I"/>
    <property type="match status" value="1"/>
</dbReference>
<keyword evidence="8" id="KW-0378">Hydrolase</keyword>
<keyword evidence="9" id="KW-0472">Membrane</keyword>
<evidence type="ECO:0000256" key="2">
    <source>
        <dbReference type="ARBA" id="ARBA00004613"/>
    </source>
</evidence>
<dbReference type="Proteomes" id="UP000316079">
    <property type="component" value="Unassembled WGS sequence"/>
</dbReference>
<evidence type="ECO:0000256" key="4">
    <source>
        <dbReference type="ARBA" id="ARBA00011245"/>
    </source>
</evidence>
<evidence type="ECO:0000256" key="9">
    <source>
        <dbReference type="SAM" id="Phobius"/>
    </source>
</evidence>
<dbReference type="SUPFAM" id="SSF57196">
    <property type="entry name" value="EGF/Laminin"/>
    <property type="match status" value="1"/>
</dbReference>
<dbReference type="GO" id="GO:0030214">
    <property type="term" value="P:hyaluronan catabolic process"/>
    <property type="evidence" value="ECO:0007669"/>
    <property type="project" value="TreeGrafter"/>
</dbReference>
<comment type="subunit">
    <text evidence="4">Monomer.</text>
</comment>